<evidence type="ECO:0000313" key="2">
    <source>
        <dbReference type="Proteomes" id="UP000541444"/>
    </source>
</evidence>
<dbReference type="SUPFAM" id="SSF117281">
    <property type="entry name" value="Kelch motif"/>
    <property type="match status" value="1"/>
</dbReference>
<comment type="caution">
    <text evidence="1">The sequence shown here is derived from an EMBL/GenBank/DDBJ whole genome shotgun (WGS) entry which is preliminary data.</text>
</comment>
<organism evidence="1 2">
    <name type="scientific">Kingdonia uniflora</name>
    <dbReference type="NCBI Taxonomy" id="39325"/>
    <lineage>
        <taxon>Eukaryota</taxon>
        <taxon>Viridiplantae</taxon>
        <taxon>Streptophyta</taxon>
        <taxon>Embryophyta</taxon>
        <taxon>Tracheophyta</taxon>
        <taxon>Spermatophyta</taxon>
        <taxon>Magnoliopsida</taxon>
        <taxon>Ranunculales</taxon>
        <taxon>Circaeasteraceae</taxon>
        <taxon>Kingdonia</taxon>
    </lineage>
</organism>
<dbReference type="OrthoDB" id="45365at2759"/>
<protein>
    <submittedName>
        <fullName evidence="1">Uncharacterized protein</fullName>
    </submittedName>
</protein>
<name>A0A7J7NTC7_9MAGN</name>
<dbReference type="Proteomes" id="UP000541444">
    <property type="component" value="Unassembled WGS sequence"/>
</dbReference>
<dbReference type="InterPro" id="IPR015915">
    <property type="entry name" value="Kelch-typ_b-propeller"/>
</dbReference>
<dbReference type="Pfam" id="PF01344">
    <property type="entry name" value="Kelch_1"/>
    <property type="match status" value="1"/>
</dbReference>
<accession>A0A7J7NTC7</accession>
<proteinExistence type="predicted"/>
<dbReference type="Gene3D" id="2.120.10.80">
    <property type="entry name" value="Kelch-type beta propeller"/>
    <property type="match status" value="1"/>
</dbReference>
<reference evidence="1 2" key="1">
    <citation type="journal article" date="2020" name="IScience">
        <title>Genome Sequencing of the Endangered Kingdonia uniflora (Circaeasteraceae, Ranunculales) Reveals Potential Mechanisms of Evolutionary Specialization.</title>
        <authorList>
            <person name="Sun Y."/>
            <person name="Deng T."/>
            <person name="Zhang A."/>
            <person name="Moore M.J."/>
            <person name="Landis J.B."/>
            <person name="Lin N."/>
            <person name="Zhang H."/>
            <person name="Zhang X."/>
            <person name="Huang J."/>
            <person name="Zhang X."/>
            <person name="Sun H."/>
            <person name="Wang H."/>
        </authorList>
    </citation>
    <scope>NUCLEOTIDE SEQUENCE [LARGE SCALE GENOMIC DNA]</scope>
    <source>
        <strain evidence="1">TB1705</strain>
        <tissue evidence="1">Leaf</tissue>
    </source>
</reference>
<keyword evidence="2" id="KW-1185">Reference proteome</keyword>
<evidence type="ECO:0000313" key="1">
    <source>
        <dbReference type="EMBL" id="KAF6170300.1"/>
    </source>
</evidence>
<dbReference type="InterPro" id="IPR006652">
    <property type="entry name" value="Kelch_1"/>
</dbReference>
<sequence>MKIPRSNVACCIVGGKVYVGGGCTSSSSRGIDLAEVYDPVKDRYGYKFEHDISMTIKAYDGGAVENDFLQCFGYCT</sequence>
<dbReference type="AlphaFoldDB" id="A0A7J7NTC7"/>
<dbReference type="EMBL" id="JACGCM010000593">
    <property type="protein sequence ID" value="KAF6170300.1"/>
    <property type="molecule type" value="Genomic_DNA"/>
</dbReference>
<gene>
    <name evidence="1" type="ORF">GIB67_042990</name>
</gene>